<dbReference type="Proteomes" id="UP000233597">
    <property type="component" value="Unassembled WGS sequence"/>
</dbReference>
<dbReference type="PANTHER" id="PTHR30146:SF109">
    <property type="entry name" value="HTH-TYPE TRANSCRIPTIONAL REGULATOR GALS"/>
    <property type="match status" value="1"/>
</dbReference>
<dbReference type="InterPro" id="IPR028082">
    <property type="entry name" value="Peripla_BP_I"/>
</dbReference>
<dbReference type="InterPro" id="IPR010982">
    <property type="entry name" value="Lambda_DNA-bd_dom_sf"/>
</dbReference>
<dbReference type="InterPro" id="IPR046335">
    <property type="entry name" value="LacI/GalR-like_sensor"/>
</dbReference>
<dbReference type="PANTHER" id="PTHR30146">
    <property type="entry name" value="LACI-RELATED TRANSCRIPTIONAL REPRESSOR"/>
    <property type="match status" value="1"/>
</dbReference>
<feature type="domain" description="HTH lacI-type" evidence="4">
    <location>
        <begin position="21"/>
        <end position="75"/>
    </location>
</feature>
<dbReference type="SUPFAM" id="SSF53822">
    <property type="entry name" value="Periplasmic binding protein-like I"/>
    <property type="match status" value="1"/>
</dbReference>
<dbReference type="CDD" id="cd01392">
    <property type="entry name" value="HTH_LacI"/>
    <property type="match status" value="1"/>
</dbReference>
<keyword evidence="1" id="KW-0805">Transcription regulation</keyword>
<dbReference type="Pfam" id="PF13377">
    <property type="entry name" value="Peripla_BP_3"/>
    <property type="match status" value="1"/>
</dbReference>
<dbReference type="CDD" id="cd06278">
    <property type="entry name" value="PBP1_LacI-like"/>
    <property type="match status" value="1"/>
</dbReference>
<reference evidence="5 6" key="1">
    <citation type="submission" date="2017-09" db="EMBL/GenBank/DDBJ databases">
        <title>Biodiversity and function of Thalassospira species in the particle-attached aromatic-hydrocarbon-degrading consortia from the surface seawater of the South China Sea.</title>
        <authorList>
            <person name="Dong C."/>
            <person name="Liu R."/>
            <person name="Shao Z."/>
        </authorList>
    </citation>
    <scope>NUCLEOTIDE SEQUENCE [LARGE SCALE GENOMIC DNA]</scope>
    <source>
        <strain evidence="5 6">CSC1P2</strain>
    </source>
</reference>
<protein>
    <submittedName>
        <fullName evidence="5">LacI family transcriptional regulator</fullName>
    </submittedName>
</protein>
<sequence>MGVGGKQQVNKDATVPDNRVITSADVAREAGVARSTVSRCLSGDGRISEETRQRVLETAERLGYQINQIARSMNRRKSDLVGLVTSGLEDPFRVQFLHHLISAIQKIGYRPLVIDVSEPEHMSRSMLHLLQYQVAGVVVTSGSPSPEIGQHFIRRNVPVVLVNRAGLLEGADVVNCDNEAGGRLAAEALLAAGKRHLGFLNMSGGTYSGNARGEAFVAAIAPRLASGEVRFTPLGCRSADYDGGFQAGLEILGRPDAPDGIFCGKDHIALGLMDAARFELGLKIPQDLAVVGFDDITASSQRAYGLTTIRQCAEDLAELTVSRLARHISGPEGGAMARAVLPVELIRRTSA</sequence>
<dbReference type="GO" id="GO:0000976">
    <property type="term" value="F:transcription cis-regulatory region binding"/>
    <property type="evidence" value="ECO:0007669"/>
    <property type="project" value="TreeGrafter"/>
</dbReference>
<dbReference type="SUPFAM" id="SSF47413">
    <property type="entry name" value="lambda repressor-like DNA-binding domains"/>
    <property type="match status" value="1"/>
</dbReference>
<name>A0A2N3KZN3_9PROT</name>
<dbReference type="OrthoDB" id="8433438at2"/>
<evidence type="ECO:0000313" key="6">
    <source>
        <dbReference type="Proteomes" id="UP000233597"/>
    </source>
</evidence>
<evidence type="ECO:0000256" key="2">
    <source>
        <dbReference type="ARBA" id="ARBA00023125"/>
    </source>
</evidence>
<evidence type="ECO:0000256" key="1">
    <source>
        <dbReference type="ARBA" id="ARBA00023015"/>
    </source>
</evidence>
<gene>
    <name evidence="5" type="ORF">COO20_02110</name>
</gene>
<keyword evidence="3" id="KW-0804">Transcription</keyword>
<comment type="caution">
    <text evidence="5">The sequence shown here is derived from an EMBL/GenBank/DDBJ whole genome shotgun (WGS) entry which is preliminary data.</text>
</comment>
<dbReference type="Pfam" id="PF00356">
    <property type="entry name" value="LacI"/>
    <property type="match status" value="1"/>
</dbReference>
<accession>A0A2N3KZN3</accession>
<dbReference type="SMART" id="SM00354">
    <property type="entry name" value="HTH_LACI"/>
    <property type="match status" value="1"/>
</dbReference>
<organism evidence="5 6">
    <name type="scientific">Thalassospira marina</name>
    <dbReference type="NCBI Taxonomy" id="2048283"/>
    <lineage>
        <taxon>Bacteria</taxon>
        <taxon>Pseudomonadati</taxon>
        <taxon>Pseudomonadota</taxon>
        <taxon>Alphaproteobacteria</taxon>
        <taxon>Rhodospirillales</taxon>
        <taxon>Thalassospiraceae</taxon>
        <taxon>Thalassospira</taxon>
    </lineage>
</organism>
<evidence type="ECO:0000256" key="3">
    <source>
        <dbReference type="ARBA" id="ARBA00023163"/>
    </source>
</evidence>
<dbReference type="Gene3D" id="1.10.260.40">
    <property type="entry name" value="lambda repressor-like DNA-binding domains"/>
    <property type="match status" value="1"/>
</dbReference>
<proteinExistence type="predicted"/>
<dbReference type="AlphaFoldDB" id="A0A2N3KZN3"/>
<dbReference type="PROSITE" id="PS50932">
    <property type="entry name" value="HTH_LACI_2"/>
    <property type="match status" value="1"/>
</dbReference>
<dbReference type="InterPro" id="IPR000843">
    <property type="entry name" value="HTH_LacI"/>
</dbReference>
<evidence type="ECO:0000259" key="4">
    <source>
        <dbReference type="PROSITE" id="PS50932"/>
    </source>
</evidence>
<evidence type="ECO:0000313" key="5">
    <source>
        <dbReference type="EMBL" id="PKR56029.1"/>
    </source>
</evidence>
<dbReference type="EMBL" id="NWTK01000001">
    <property type="protein sequence ID" value="PKR56029.1"/>
    <property type="molecule type" value="Genomic_DNA"/>
</dbReference>
<keyword evidence="2" id="KW-0238">DNA-binding</keyword>
<dbReference type="Gene3D" id="3.40.50.2300">
    <property type="match status" value="2"/>
</dbReference>
<dbReference type="GO" id="GO:0003700">
    <property type="term" value="F:DNA-binding transcription factor activity"/>
    <property type="evidence" value="ECO:0007669"/>
    <property type="project" value="TreeGrafter"/>
</dbReference>